<protein>
    <recommendedName>
        <fullName evidence="2">DNA-3-methyladenine glycosylase II</fullName>
        <ecNumber evidence="2">3.2.2.21</ecNumber>
    </recommendedName>
</protein>
<dbReference type="Proteomes" id="UP001596122">
    <property type="component" value="Unassembled WGS sequence"/>
</dbReference>
<dbReference type="EMBL" id="JBHSLD010000007">
    <property type="protein sequence ID" value="MFC5380969.1"/>
    <property type="molecule type" value="Genomic_DNA"/>
</dbReference>
<dbReference type="InterPro" id="IPR011257">
    <property type="entry name" value="DNA_glycosylase"/>
</dbReference>
<dbReference type="Gene3D" id="1.10.1670.10">
    <property type="entry name" value="Helix-hairpin-Helix base-excision DNA repair enzymes (C-terminal)"/>
    <property type="match status" value="1"/>
</dbReference>
<dbReference type="SUPFAM" id="SSF48150">
    <property type="entry name" value="DNA-glycosylase"/>
    <property type="match status" value="1"/>
</dbReference>
<dbReference type="EC" id="3.2.2.21" evidence="2"/>
<proteinExistence type="predicted"/>
<dbReference type="CDD" id="cd00056">
    <property type="entry name" value="ENDO3c"/>
    <property type="match status" value="1"/>
</dbReference>
<dbReference type="Pfam" id="PF06029">
    <property type="entry name" value="AlkA_N"/>
    <property type="match status" value="1"/>
</dbReference>
<evidence type="ECO:0000313" key="7">
    <source>
        <dbReference type="EMBL" id="MFC5380969.1"/>
    </source>
</evidence>
<evidence type="ECO:0000256" key="3">
    <source>
        <dbReference type="ARBA" id="ARBA00022763"/>
    </source>
</evidence>
<dbReference type="InterPro" id="IPR037046">
    <property type="entry name" value="AlkA_N_sf"/>
</dbReference>
<evidence type="ECO:0000259" key="6">
    <source>
        <dbReference type="SMART" id="SM01009"/>
    </source>
</evidence>
<sequence>MTSSAEPLRLPVGGPLALDALRGFLAAHAVPGLERHEAGRHTRLVATGRGAVAVRVDLTRLADDAVAVAVAGDAPMESLLPTLRRWLGLDTDGAAVDAALARDPLLRPFVAARPGLRVPGGVDPFETAVLAVLGQQVSLAAARTFAGRLVAAFGAPGPEGHVLFPTPADLAAAGADRVRAATGVTGARARTVVALASAVVDGLVVTDPDALLRVPGIGPWTVAYVRMRAGRDPDAFLAGDLVLRRALGVASAAEALRRAEPWRPWRAYAAMHVWTASVPALQGVSPAATSAVAQGP</sequence>
<evidence type="ECO:0000259" key="5">
    <source>
        <dbReference type="SMART" id="SM00478"/>
    </source>
</evidence>
<keyword evidence="8" id="KW-1185">Reference proteome</keyword>
<keyword evidence="3" id="KW-0227">DNA damage</keyword>
<feature type="domain" description="HhH-GPD" evidence="5">
    <location>
        <begin position="133"/>
        <end position="278"/>
    </location>
</feature>
<comment type="catalytic activity">
    <reaction evidence="1">
        <text>Hydrolysis of alkylated DNA, releasing 3-methyladenine, 3-methylguanine, 7-methylguanine and 7-methyladenine.</text>
        <dbReference type="EC" id="3.2.2.21"/>
    </reaction>
</comment>
<keyword evidence="4" id="KW-0234">DNA repair</keyword>
<dbReference type="PANTHER" id="PTHR43003">
    <property type="entry name" value="DNA-3-METHYLADENINE GLYCOSYLASE"/>
    <property type="match status" value="1"/>
</dbReference>
<dbReference type="InterPro" id="IPR023170">
    <property type="entry name" value="HhH_base_excis_C"/>
</dbReference>
<dbReference type="InterPro" id="IPR010316">
    <property type="entry name" value="AlkA_N"/>
</dbReference>
<dbReference type="InterPro" id="IPR003265">
    <property type="entry name" value="HhH-GPD_domain"/>
</dbReference>
<organism evidence="7 8">
    <name type="scientific">Aquipuribacter nitratireducens</name>
    <dbReference type="NCBI Taxonomy" id="650104"/>
    <lineage>
        <taxon>Bacteria</taxon>
        <taxon>Bacillati</taxon>
        <taxon>Actinomycetota</taxon>
        <taxon>Actinomycetes</taxon>
        <taxon>Micrococcales</taxon>
        <taxon>Intrasporangiaceae</taxon>
        <taxon>Aquipuribacter</taxon>
    </lineage>
</organism>
<dbReference type="PANTHER" id="PTHR43003:SF13">
    <property type="entry name" value="DNA-3-METHYLADENINE GLYCOSYLASE 2"/>
    <property type="match status" value="1"/>
</dbReference>
<evidence type="ECO:0000256" key="1">
    <source>
        <dbReference type="ARBA" id="ARBA00000086"/>
    </source>
</evidence>
<evidence type="ECO:0000313" key="8">
    <source>
        <dbReference type="Proteomes" id="UP001596122"/>
    </source>
</evidence>
<evidence type="ECO:0000256" key="4">
    <source>
        <dbReference type="ARBA" id="ARBA00023204"/>
    </source>
</evidence>
<dbReference type="SMART" id="SM01009">
    <property type="entry name" value="AlkA_N"/>
    <property type="match status" value="1"/>
</dbReference>
<evidence type="ECO:0000256" key="2">
    <source>
        <dbReference type="ARBA" id="ARBA00012000"/>
    </source>
</evidence>
<dbReference type="Pfam" id="PF00730">
    <property type="entry name" value="HhH-GPD"/>
    <property type="match status" value="1"/>
</dbReference>
<name>A0ABW0GMT9_9MICO</name>
<dbReference type="InterPro" id="IPR051912">
    <property type="entry name" value="Alkylbase_DNA_Glycosylase/TA"/>
</dbReference>
<dbReference type="SMART" id="SM00478">
    <property type="entry name" value="ENDO3c"/>
    <property type="match status" value="1"/>
</dbReference>
<reference evidence="8" key="1">
    <citation type="journal article" date="2019" name="Int. J. Syst. Evol. Microbiol.">
        <title>The Global Catalogue of Microorganisms (GCM) 10K type strain sequencing project: providing services to taxonomists for standard genome sequencing and annotation.</title>
        <authorList>
            <consortium name="The Broad Institute Genomics Platform"/>
            <consortium name="The Broad Institute Genome Sequencing Center for Infectious Disease"/>
            <person name="Wu L."/>
            <person name="Ma J."/>
        </authorList>
    </citation>
    <scope>NUCLEOTIDE SEQUENCE [LARGE SCALE GENOMIC DNA]</scope>
    <source>
        <strain evidence="8">CCUG 43114</strain>
    </source>
</reference>
<dbReference type="Gene3D" id="1.10.340.30">
    <property type="entry name" value="Hypothetical protein, domain 2"/>
    <property type="match status" value="1"/>
</dbReference>
<dbReference type="SUPFAM" id="SSF55945">
    <property type="entry name" value="TATA-box binding protein-like"/>
    <property type="match status" value="1"/>
</dbReference>
<accession>A0ABW0GMT9</accession>
<dbReference type="RefSeq" id="WP_340270837.1">
    <property type="nucleotide sequence ID" value="NZ_JBBEOG010000008.1"/>
</dbReference>
<feature type="domain" description="DNA-3-methyladenine glycosylase AlkA N-terminal" evidence="6">
    <location>
        <begin position="7"/>
        <end position="123"/>
    </location>
</feature>
<dbReference type="Gene3D" id="3.30.310.20">
    <property type="entry name" value="DNA-3-methyladenine glycosylase AlkA, N-terminal domain"/>
    <property type="match status" value="1"/>
</dbReference>
<gene>
    <name evidence="7" type="ORF">ACFPJ6_09210</name>
</gene>
<comment type="caution">
    <text evidence="7">The sequence shown here is derived from an EMBL/GenBank/DDBJ whole genome shotgun (WGS) entry which is preliminary data.</text>
</comment>